<dbReference type="InterPro" id="IPR003829">
    <property type="entry name" value="Pirin_N_dom"/>
</dbReference>
<evidence type="ECO:0000256" key="3">
    <source>
        <dbReference type="RuleBase" id="RU003457"/>
    </source>
</evidence>
<comment type="similarity">
    <text evidence="1 3">Belongs to the pirin family.</text>
</comment>
<organism evidence="5 6">
    <name type="scientific">Alicyclobacillus hesperidum</name>
    <dbReference type="NCBI Taxonomy" id="89784"/>
    <lineage>
        <taxon>Bacteria</taxon>
        <taxon>Bacillati</taxon>
        <taxon>Bacillota</taxon>
        <taxon>Bacilli</taxon>
        <taxon>Bacillales</taxon>
        <taxon>Alicyclobacillaceae</taxon>
        <taxon>Alicyclobacillus</taxon>
    </lineage>
</organism>
<feature type="binding site" evidence="2">
    <location>
        <position position="52"/>
    </location>
    <ligand>
        <name>Fe cation</name>
        <dbReference type="ChEBI" id="CHEBI:24875"/>
    </ligand>
</feature>
<protein>
    <submittedName>
        <fullName evidence="5">Pirin</fullName>
    </submittedName>
</protein>
<dbReference type="EMBL" id="FNOJ01000003">
    <property type="protein sequence ID" value="SDW25714.1"/>
    <property type="molecule type" value="Genomic_DNA"/>
</dbReference>
<evidence type="ECO:0000256" key="2">
    <source>
        <dbReference type="PIRSR" id="PIRSR006232-1"/>
    </source>
</evidence>
<dbReference type="PANTHER" id="PTHR13903">
    <property type="entry name" value="PIRIN-RELATED"/>
    <property type="match status" value="1"/>
</dbReference>
<feature type="binding site" evidence="2">
    <location>
        <position position="98"/>
    </location>
    <ligand>
        <name>Fe cation</name>
        <dbReference type="ChEBI" id="CHEBI:24875"/>
    </ligand>
</feature>
<keyword evidence="2" id="KW-0479">Metal-binding</keyword>
<evidence type="ECO:0000313" key="5">
    <source>
        <dbReference type="EMBL" id="SDW25714.1"/>
    </source>
</evidence>
<feature type="binding site" evidence="2">
    <location>
        <position position="54"/>
    </location>
    <ligand>
        <name>Fe cation</name>
        <dbReference type="ChEBI" id="CHEBI:24875"/>
    </ligand>
</feature>
<keyword evidence="2" id="KW-0408">Iron</keyword>
<feature type="binding site" evidence="2">
    <location>
        <position position="96"/>
    </location>
    <ligand>
        <name>Fe cation</name>
        <dbReference type="ChEBI" id="CHEBI:24875"/>
    </ligand>
</feature>
<keyword evidence="6" id="KW-1185">Reference proteome</keyword>
<dbReference type="Gene3D" id="2.60.120.10">
    <property type="entry name" value="Jelly Rolls"/>
    <property type="match status" value="1"/>
</dbReference>
<feature type="domain" description="Pirin N-terminal" evidence="4">
    <location>
        <begin position="46"/>
        <end position="110"/>
    </location>
</feature>
<dbReference type="InterPro" id="IPR014710">
    <property type="entry name" value="RmlC-like_jellyroll"/>
</dbReference>
<dbReference type="STRING" id="89784.SAMN04489725_103239"/>
<dbReference type="PANTHER" id="PTHR13903:SF8">
    <property type="entry name" value="PIRIN"/>
    <property type="match status" value="1"/>
</dbReference>
<reference evidence="6" key="1">
    <citation type="submission" date="2016-10" db="EMBL/GenBank/DDBJ databases">
        <authorList>
            <person name="Varghese N."/>
        </authorList>
    </citation>
    <scope>NUCLEOTIDE SEQUENCE [LARGE SCALE GENOMIC DNA]</scope>
    <source>
        <strain evidence="6">DSM 12489</strain>
    </source>
</reference>
<dbReference type="RefSeq" id="WP_074692023.1">
    <property type="nucleotide sequence ID" value="NZ_FNOJ01000003.1"/>
</dbReference>
<accession>A0A1H2S3J3</accession>
<sequence>MWTNIGCGERVDLNEGLWLSRLLPASDGGVPPLDPLLLIDDIQMNRYGFPSHVHSGFEKLTLTLEGRVQHTDETGRDEILSAGDVHYLFAGTGFVHAELPVSQCRVIQMWFNIPFNTRDYSGFAKTYRRPLYLTHKTDWGSLLEIAGPSAPIQLVCAASVSIWEMKPRAMAEPSCQGMGLAYLLHGEVSTPQGVARSGQCLTVGSAHSRSGKIHAGDEGCVFLWVTGQPLKEPVSMLGGHVIKIT</sequence>
<dbReference type="InterPro" id="IPR012093">
    <property type="entry name" value="Pirin"/>
</dbReference>
<name>A0A1H2S3J3_9BACL</name>
<dbReference type="Proteomes" id="UP000182589">
    <property type="component" value="Unassembled WGS sequence"/>
</dbReference>
<dbReference type="Pfam" id="PF02678">
    <property type="entry name" value="Pirin"/>
    <property type="match status" value="1"/>
</dbReference>
<dbReference type="SUPFAM" id="SSF51182">
    <property type="entry name" value="RmlC-like cupins"/>
    <property type="match status" value="1"/>
</dbReference>
<dbReference type="PIRSF" id="PIRSF006232">
    <property type="entry name" value="Pirin"/>
    <property type="match status" value="1"/>
</dbReference>
<dbReference type="InterPro" id="IPR011051">
    <property type="entry name" value="RmlC_Cupin_sf"/>
</dbReference>
<proteinExistence type="inferred from homology"/>
<gene>
    <name evidence="5" type="ORF">SAMN04489725_103239</name>
</gene>
<evidence type="ECO:0000313" key="6">
    <source>
        <dbReference type="Proteomes" id="UP000182589"/>
    </source>
</evidence>
<dbReference type="GO" id="GO:0046872">
    <property type="term" value="F:metal ion binding"/>
    <property type="evidence" value="ECO:0007669"/>
    <property type="project" value="UniProtKB-KW"/>
</dbReference>
<dbReference type="AlphaFoldDB" id="A0A1H2S3J3"/>
<evidence type="ECO:0000259" key="4">
    <source>
        <dbReference type="Pfam" id="PF02678"/>
    </source>
</evidence>
<comment type="cofactor">
    <cofactor evidence="2">
        <name>Fe cation</name>
        <dbReference type="ChEBI" id="CHEBI:24875"/>
    </cofactor>
    <text evidence="2">Binds 1 Fe cation per subunit.</text>
</comment>
<evidence type="ECO:0000256" key="1">
    <source>
        <dbReference type="ARBA" id="ARBA00008416"/>
    </source>
</evidence>